<dbReference type="Pfam" id="PF01135">
    <property type="entry name" value="PCMT"/>
    <property type="match status" value="1"/>
</dbReference>
<dbReference type="InterPro" id="IPR029063">
    <property type="entry name" value="SAM-dependent_MTases_sf"/>
</dbReference>
<dbReference type="InterPro" id="IPR000682">
    <property type="entry name" value="PCMT"/>
</dbReference>
<sequence>MTATADVDLDSRAETLRHTLVDQLMADGRITTTAVEAAFRAVPRHAFAPEVDLDASYADDTVKTKFDETGTCLSSLSAPWLQALMIEQAALQSGDRVLEIGSGGYQAALLAEVVGRTGRVVTLDIDPDITNRAAIGLERTGHSRVTVALGDGENGWAVDAPYAAIIVCAQAYDIPPAWTAQLAPGGRLVVPLSIRGQNRTLTLVANGDQLRATNSIFSGFVPFQGIGGLASRRTAVQLAGSTTPLNFMHSEPDDPVALAQALDHPGVQVWSGVTVPGMYYIGDLQMYLAIRLAGGCTGGDTEALIPDAVRRFPPTWTSGGNLGYLASKKIGEDYALGSIAYGPDAQRHAKQLVELIEGWDREVRGGPGMTVTICPRDTADSDLPDGHVIDTVHRRIVIAFPATGTDTASRAVQA</sequence>
<keyword evidence="8" id="KW-0949">S-adenosyl-L-methionine</keyword>
<dbReference type="CDD" id="cd02440">
    <property type="entry name" value="AdoMet_MTases"/>
    <property type="match status" value="1"/>
</dbReference>
<dbReference type="EMBL" id="CP001700">
    <property type="protein sequence ID" value="ACU77766.1"/>
    <property type="molecule type" value="Genomic_DNA"/>
</dbReference>
<dbReference type="RefSeq" id="WP_015797490.1">
    <property type="nucleotide sequence ID" value="NC_013131.1"/>
</dbReference>
<dbReference type="GO" id="GO:0005737">
    <property type="term" value="C:cytoplasm"/>
    <property type="evidence" value="ECO:0007669"/>
    <property type="project" value="UniProtKB-SubCell"/>
</dbReference>
<evidence type="ECO:0000256" key="4">
    <source>
        <dbReference type="ARBA" id="ARBA00013346"/>
    </source>
</evidence>
<dbReference type="InterPro" id="IPR027573">
    <property type="entry name" value="Methyltran_FxLD"/>
</dbReference>
<dbReference type="HOGENOM" id="CLU_037629_2_0_11"/>
<evidence type="ECO:0000256" key="8">
    <source>
        <dbReference type="ARBA" id="ARBA00022691"/>
    </source>
</evidence>
<evidence type="ECO:0000256" key="7">
    <source>
        <dbReference type="ARBA" id="ARBA00022679"/>
    </source>
</evidence>
<dbReference type="Gene3D" id="3.40.50.150">
    <property type="entry name" value="Vaccinia Virus protein VP39"/>
    <property type="match status" value="1"/>
</dbReference>
<dbReference type="NCBIfam" id="TIGR04364">
    <property type="entry name" value="methyltran_FxLD"/>
    <property type="match status" value="1"/>
</dbReference>
<dbReference type="AlphaFoldDB" id="C7Q408"/>
<reference evidence="12 13" key="1">
    <citation type="journal article" date="2009" name="Stand. Genomic Sci.">
        <title>Complete genome sequence of Catenulispora acidiphila type strain (ID 139908).</title>
        <authorList>
            <person name="Copeland A."/>
            <person name="Lapidus A."/>
            <person name="Glavina Del Rio T."/>
            <person name="Nolan M."/>
            <person name="Lucas S."/>
            <person name="Chen F."/>
            <person name="Tice H."/>
            <person name="Cheng J.F."/>
            <person name="Bruce D."/>
            <person name="Goodwin L."/>
            <person name="Pitluck S."/>
            <person name="Mikhailova N."/>
            <person name="Pati A."/>
            <person name="Ivanova N."/>
            <person name="Mavromatis K."/>
            <person name="Chen A."/>
            <person name="Palaniappan K."/>
            <person name="Chain P."/>
            <person name="Land M."/>
            <person name="Hauser L."/>
            <person name="Chang Y.J."/>
            <person name="Jeffries C.D."/>
            <person name="Chertkov O."/>
            <person name="Brettin T."/>
            <person name="Detter J.C."/>
            <person name="Han C."/>
            <person name="Ali Z."/>
            <person name="Tindall B.J."/>
            <person name="Goker M."/>
            <person name="Bristow J."/>
            <person name="Eisen J.A."/>
            <person name="Markowitz V."/>
            <person name="Hugenholtz P."/>
            <person name="Kyrpides N.C."/>
            <person name="Klenk H.P."/>
        </authorList>
    </citation>
    <scope>NUCLEOTIDE SEQUENCE [LARGE SCALE GENOMIC DNA]</scope>
    <source>
        <strain evidence="13">DSM 44928 / JCM 14897 / NBRC 102108 / NRRL B-24433 / ID139908</strain>
    </source>
</reference>
<name>C7Q408_CATAD</name>
<evidence type="ECO:0000256" key="3">
    <source>
        <dbReference type="ARBA" id="ARBA00011890"/>
    </source>
</evidence>
<dbReference type="PANTHER" id="PTHR11579:SF0">
    <property type="entry name" value="PROTEIN-L-ISOASPARTATE(D-ASPARTATE) O-METHYLTRANSFERASE"/>
    <property type="match status" value="1"/>
</dbReference>
<dbReference type="InParanoid" id="C7Q408"/>
<dbReference type="SUPFAM" id="SSF53335">
    <property type="entry name" value="S-adenosyl-L-methionine-dependent methyltransferases"/>
    <property type="match status" value="1"/>
</dbReference>
<evidence type="ECO:0000256" key="9">
    <source>
        <dbReference type="ARBA" id="ARBA00030757"/>
    </source>
</evidence>
<gene>
    <name evidence="12" type="ordered locus">Caci_8953</name>
</gene>
<evidence type="ECO:0000256" key="1">
    <source>
        <dbReference type="ARBA" id="ARBA00004496"/>
    </source>
</evidence>
<evidence type="ECO:0000256" key="10">
    <source>
        <dbReference type="ARBA" id="ARBA00031323"/>
    </source>
</evidence>
<evidence type="ECO:0000256" key="6">
    <source>
        <dbReference type="ARBA" id="ARBA00022603"/>
    </source>
</evidence>
<dbReference type="GO" id="GO:0032259">
    <property type="term" value="P:methylation"/>
    <property type="evidence" value="ECO:0007669"/>
    <property type="project" value="UniProtKB-KW"/>
</dbReference>
<keyword evidence="13" id="KW-1185">Reference proteome</keyword>
<evidence type="ECO:0000313" key="13">
    <source>
        <dbReference type="Proteomes" id="UP000000851"/>
    </source>
</evidence>
<dbReference type="OrthoDB" id="4035289at2"/>
<keyword evidence="5" id="KW-0963">Cytoplasm</keyword>
<comment type="subcellular location">
    <subcellularLocation>
        <location evidence="1">Cytoplasm</location>
    </subcellularLocation>
</comment>
<accession>C7Q408</accession>
<dbReference type="KEGG" id="cai:Caci_8953"/>
<evidence type="ECO:0000313" key="12">
    <source>
        <dbReference type="EMBL" id="ACU77766.1"/>
    </source>
</evidence>
<evidence type="ECO:0000256" key="2">
    <source>
        <dbReference type="ARBA" id="ARBA00005369"/>
    </source>
</evidence>
<keyword evidence="6 12" id="KW-0489">Methyltransferase</keyword>
<protein>
    <recommendedName>
        <fullName evidence="4">Protein-L-isoaspartate O-methyltransferase</fullName>
        <ecNumber evidence="3">2.1.1.77</ecNumber>
    </recommendedName>
    <alternativeName>
        <fullName evidence="11">L-isoaspartyl protein carboxyl methyltransferase</fullName>
    </alternativeName>
    <alternativeName>
        <fullName evidence="9">Protein L-isoaspartyl methyltransferase</fullName>
    </alternativeName>
    <alternativeName>
        <fullName evidence="10">Protein-beta-aspartate methyltransferase</fullName>
    </alternativeName>
</protein>
<dbReference type="EC" id="2.1.1.77" evidence="3"/>
<proteinExistence type="inferred from homology"/>
<dbReference type="PANTHER" id="PTHR11579">
    <property type="entry name" value="PROTEIN-L-ISOASPARTATE O-METHYLTRANSFERASE"/>
    <property type="match status" value="1"/>
</dbReference>
<organism evidence="12 13">
    <name type="scientific">Catenulispora acidiphila (strain DSM 44928 / JCM 14897 / NBRC 102108 / NRRL B-24433 / ID139908)</name>
    <dbReference type="NCBI Taxonomy" id="479433"/>
    <lineage>
        <taxon>Bacteria</taxon>
        <taxon>Bacillati</taxon>
        <taxon>Actinomycetota</taxon>
        <taxon>Actinomycetes</taxon>
        <taxon>Catenulisporales</taxon>
        <taxon>Catenulisporaceae</taxon>
        <taxon>Catenulispora</taxon>
    </lineage>
</organism>
<dbReference type="Proteomes" id="UP000000851">
    <property type="component" value="Chromosome"/>
</dbReference>
<dbReference type="STRING" id="479433.Caci_8953"/>
<dbReference type="eggNOG" id="COG2518">
    <property type="taxonomic scope" value="Bacteria"/>
</dbReference>
<keyword evidence="7 12" id="KW-0808">Transferase</keyword>
<dbReference type="GO" id="GO:0004719">
    <property type="term" value="F:protein-L-isoaspartate (D-aspartate) O-methyltransferase activity"/>
    <property type="evidence" value="ECO:0007669"/>
    <property type="project" value="UniProtKB-EC"/>
</dbReference>
<evidence type="ECO:0000256" key="11">
    <source>
        <dbReference type="ARBA" id="ARBA00031350"/>
    </source>
</evidence>
<comment type="similarity">
    <text evidence="2">Belongs to the methyltransferase superfamily. L-isoaspartyl/D-aspartyl protein methyltransferase family.</text>
</comment>
<evidence type="ECO:0000256" key="5">
    <source>
        <dbReference type="ARBA" id="ARBA00022490"/>
    </source>
</evidence>